<evidence type="ECO:0008006" key="5">
    <source>
        <dbReference type="Google" id="ProtNLM"/>
    </source>
</evidence>
<evidence type="ECO:0000313" key="4">
    <source>
        <dbReference type="Proteomes" id="UP000295060"/>
    </source>
</evidence>
<dbReference type="InterPro" id="IPR027479">
    <property type="entry name" value="S-Me-THD_N_sf"/>
</dbReference>
<feature type="domain" description="S-Me-THD N-terminal" evidence="1">
    <location>
        <begin position="8"/>
        <end position="162"/>
    </location>
</feature>
<dbReference type="InterPro" id="IPR010318">
    <property type="entry name" value="S-Me-THD_N"/>
</dbReference>
<organism evidence="3 4">
    <name type="scientific">Kribbella pratensis</name>
    <dbReference type="NCBI Taxonomy" id="2512112"/>
    <lineage>
        <taxon>Bacteria</taxon>
        <taxon>Bacillati</taxon>
        <taxon>Actinomycetota</taxon>
        <taxon>Actinomycetes</taxon>
        <taxon>Propionibacteriales</taxon>
        <taxon>Kribbellaceae</taxon>
        <taxon>Kribbella</taxon>
    </lineage>
</organism>
<name>A0ABY2F8T3_9ACTN</name>
<dbReference type="SUPFAM" id="SSF160991">
    <property type="entry name" value="CV3147-like"/>
    <property type="match status" value="1"/>
</dbReference>
<evidence type="ECO:0000259" key="2">
    <source>
        <dbReference type="Pfam" id="PF20906"/>
    </source>
</evidence>
<keyword evidence="4" id="KW-1185">Reference proteome</keyword>
<accession>A0ABY2F8T3</accession>
<dbReference type="RefSeq" id="WP_202871136.1">
    <property type="nucleotide sequence ID" value="NZ_SODU01000003.1"/>
</dbReference>
<evidence type="ECO:0000313" key="3">
    <source>
        <dbReference type="EMBL" id="TDW86893.1"/>
    </source>
</evidence>
<dbReference type="EMBL" id="SODU01000003">
    <property type="protein sequence ID" value="TDW86893.1"/>
    <property type="molecule type" value="Genomic_DNA"/>
</dbReference>
<dbReference type="Pfam" id="PF06032">
    <property type="entry name" value="S-Me-THD_N"/>
    <property type="match status" value="1"/>
</dbReference>
<gene>
    <name evidence="3" type="ORF">EV137_4962</name>
</gene>
<evidence type="ECO:0000259" key="1">
    <source>
        <dbReference type="Pfam" id="PF06032"/>
    </source>
</evidence>
<feature type="domain" description="S-Me-THD-like C-terminal" evidence="2">
    <location>
        <begin position="168"/>
        <end position="347"/>
    </location>
</feature>
<dbReference type="Proteomes" id="UP000295060">
    <property type="component" value="Unassembled WGS sequence"/>
</dbReference>
<dbReference type="Gene3D" id="2.40.390.10">
    <property type="entry name" value="CV3147-like"/>
    <property type="match status" value="1"/>
</dbReference>
<comment type="caution">
    <text evidence="3">The sequence shown here is derived from an EMBL/GenBank/DDBJ whole genome shotgun (WGS) entry which is preliminary data.</text>
</comment>
<dbReference type="Pfam" id="PF20906">
    <property type="entry name" value="S-Me-THD_C"/>
    <property type="match status" value="1"/>
</dbReference>
<proteinExistence type="predicted"/>
<dbReference type="InterPro" id="IPR024071">
    <property type="entry name" value="S-Me-THD_C_sf"/>
</dbReference>
<protein>
    <recommendedName>
        <fullName evidence="5">DUF917 domain-containing protein</fullName>
    </recommendedName>
</protein>
<dbReference type="InterPro" id="IPR048350">
    <property type="entry name" value="S-Me-THD-like_C"/>
</dbReference>
<reference evidence="3 4" key="1">
    <citation type="submission" date="2019-03" db="EMBL/GenBank/DDBJ databases">
        <title>Genomic Encyclopedia of Type Strains, Phase III (KMG-III): the genomes of soil and plant-associated and newly described type strains.</title>
        <authorList>
            <person name="Whitman W."/>
        </authorList>
    </citation>
    <scope>NUCLEOTIDE SEQUENCE [LARGE SCALE GENOMIC DNA]</scope>
    <source>
        <strain evidence="3 4">VKMAc-2574</strain>
    </source>
</reference>
<dbReference type="Gene3D" id="3.40.1610.10">
    <property type="entry name" value="CV3147-like domain"/>
    <property type="match status" value="1"/>
</dbReference>
<sequence>MGTVIREQDLGALVVGVTLLGSGGGGDTGAFGRMLRRRLGAGELVLRDAADVAGVSVSPIGVVGATSVLMEKLPGGGEFDAAVRAVSRWTGTEVTGLMSLEADGLNGLTPLIAALDLGLPVVDADLMGRALPRLDQFSWAVAGRSLTPCALSEPSGQVIVVDNVDAAGLERAVRSFVAHTGGWAVLALAPTPVEAAAADAVQGSLTRALALGRAHAALEPGATPAVVAEDLGGRLLGTGRVEEVARHLIGDGGAAFGRGSVCVVDAGSRAVIRIETENEYLLALVDGTPVATTPDLLCVLDRRTLQPIAVDAIRSGDEILVLALPGPAWWRRADRITHVGPQAFGLACAPQLLEAS</sequence>